<dbReference type="Gene3D" id="3.40.190.290">
    <property type="match status" value="1"/>
</dbReference>
<evidence type="ECO:0000256" key="3">
    <source>
        <dbReference type="ARBA" id="ARBA00023125"/>
    </source>
</evidence>
<comment type="similarity">
    <text evidence="1">Belongs to the LysR transcriptional regulatory family.</text>
</comment>
<evidence type="ECO:0000256" key="2">
    <source>
        <dbReference type="ARBA" id="ARBA00023015"/>
    </source>
</evidence>
<feature type="domain" description="HTH lysR-type" evidence="5">
    <location>
        <begin position="1"/>
        <end position="60"/>
    </location>
</feature>
<dbReference type="SUPFAM" id="SSF46785">
    <property type="entry name" value="Winged helix' DNA-binding domain"/>
    <property type="match status" value="1"/>
</dbReference>
<reference evidence="6 7" key="1">
    <citation type="submission" date="2016-10" db="EMBL/GenBank/DDBJ databases">
        <authorList>
            <person name="de Groot N.N."/>
        </authorList>
    </citation>
    <scope>NUCLEOTIDE SEQUENCE [LARGE SCALE GENOMIC DNA]</scope>
    <source>
        <strain evidence="7">L7-484,KACC 16230,DSM 25025</strain>
    </source>
</reference>
<proteinExistence type="inferred from homology"/>
<keyword evidence="4" id="KW-0804">Transcription</keyword>
<keyword evidence="7" id="KW-1185">Reference proteome</keyword>
<dbReference type="Proteomes" id="UP000198793">
    <property type="component" value="Unassembled WGS sequence"/>
</dbReference>
<keyword evidence="2" id="KW-0805">Transcription regulation</keyword>
<dbReference type="PANTHER" id="PTHR30126">
    <property type="entry name" value="HTH-TYPE TRANSCRIPTIONAL REGULATOR"/>
    <property type="match status" value="1"/>
</dbReference>
<dbReference type="InterPro" id="IPR000847">
    <property type="entry name" value="LysR_HTH_N"/>
</dbReference>
<dbReference type="EMBL" id="FNIT01000002">
    <property type="protein sequence ID" value="SDN93075.1"/>
    <property type="molecule type" value="Genomic_DNA"/>
</dbReference>
<accession>A0A1H0FEK3</accession>
<name>A0A1H0FEK3_9HYPH</name>
<dbReference type="PRINTS" id="PR00039">
    <property type="entry name" value="HTHLYSR"/>
</dbReference>
<dbReference type="GO" id="GO:0000976">
    <property type="term" value="F:transcription cis-regulatory region binding"/>
    <property type="evidence" value="ECO:0007669"/>
    <property type="project" value="TreeGrafter"/>
</dbReference>
<dbReference type="GO" id="GO:0003700">
    <property type="term" value="F:DNA-binding transcription factor activity"/>
    <property type="evidence" value="ECO:0007669"/>
    <property type="project" value="InterPro"/>
</dbReference>
<dbReference type="Pfam" id="PF00126">
    <property type="entry name" value="HTH_1"/>
    <property type="match status" value="1"/>
</dbReference>
<evidence type="ECO:0000313" key="7">
    <source>
        <dbReference type="Proteomes" id="UP000198793"/>
    </source>
</evidence>
<dbReference type="PROSITE" id="PS50931">
    <property type="entry name" value="HTH_LYSR"/>
    <property type="match status" value="1"/>
</dbReference>
<dbReference type="OrthoDB" id="528082at2"/>
<organism evidence="6 7">
    <name type="scientific">Aureimonas jatrophae</name>
    <dbReference type="NCBI Taxonomy" id="1166073"/>
    <lineage>
        <taxon>Bacteria</taxon>
        <taxon>Pseudomonadati</taxon>
        <taxon>Pseudomonadota</taxon>
        <taxon>Alphaproteobacteria</taxon>
        <taxon>Hyphomicrobiales</taxon>
        <taxon>Aurantimonadaceae</taxon>
        <taxon>Aureimonas</taxon>
    </lineage>
</organism>
<sequence>MRLEWLEDILAVAQTGSFSEAAERRFVTQSAFSRRIQQIEEHVGVELFDRTRKPVQLRPTTEAQRARIEELTDALRQLVGDLKQGAKLSANRIMIVSQHALTATMTSLIIERAQRTAPDASFRLRSANLDECLTQLFSRQADIAVVYRLPGSSHSVRSDFVEAAVIGDERLVPVLAADRVAWLLERLAAGELPFISYPADVFLGQVMERAVLARLRRDLRLEARVETALTFASCEMALAGVAPAWVPMSLARRAIEEGRLADLSDHLPACDLEVTVIRLLGATGGLERDIWRQLTDRSLTLGETG</sequence>
<dbReference type="STRING" id="1166073.SAMN05192530_102483"/>
<dbReference type="PANTHER" id="PTHR30126:SF2">
    <property type="entry name" value="HTH-TYPE TRANSCRIPTIONAL REGULATOR YJIE"/>
    <property type="match status" value="1"/>
</dbReference>
<dbReference type="InterPro" id="IPR036390">
    <property type="entry name" value="WH_DNA-bd_sf"/>
</dbReference>
<gene>
    <name evidence="6" type="ORF">SAMN05192530_102483</name>
</gene>
<dbReference type="Pfam" id="PF03466">
    <property type="entry name" value="LysR_substrate"/>
    <property type="match status" value="1"/>
</dbReference>
<evidence type="ECO:0000313" key="6">
    <source>
        <dbReference type="EMBL" id="SDN93075.1"/>
    </source>
</evidence>
<dbReference type="AlphaFoldDB" id="A0A1H0FEK3"/>
<dbReference type="RefSeq" id="WP_090670857.1">
    <property type="nucleotide sequence ID" value="NZ_FNIT01000002.1"/>
</dbReference>
<evidence type="ECO:0000256" key="1">
    <source>
        <dbReference type="ARBA" id="ARBA00009437"/>
    </source>
</evidence>
<dbReference type="SUPFAM" id="SSF53850">
    <property type="entry name" value="Periplasmic binding protein-like II"/>
    <property type="match status" value="1"/>
</dbReference>
<dbReference type="Gene3D" id="1.10.10.10">
    <property type="entry name" value="Winged helix-like DNA-binding domain superfamily/Winged helix DNA-binding domain"/>
    <property type="match status" value="1"/>
</dbReference>
<dbReference type="InterPro" id="IPR005119">
    <property type="entry name" value="LysR_subst-bd"/>
</dbReference>
<protein>
    <submittedName>
        <fullName evidence="6">DNA-binding transcriptional regulator, LysR family</fullName>
    </submittedName>
</protein>
<dbReference type="InterPro" id="IPR036388">
    <property type="entry name" value="WH-like_DNA-bd_sf"/>
</dbReference>
<evidence type="ECO:0000256" key="4">
    <source>
        <dbReference type="ARBA" id="ARBA00023163"/>
    </source>
</evidence>
<evidence type="ECO:0000259" key="5">
    <source>
        <dbReference type="PROSITE" id="PS50931"/>
    </source>
</evidence>
<keyword evidence="3 6" id="KW-0238">DNA-binding</keyword>